<dbReference type="InterPro" id="IPR009646">
    <property type="entry name" value="Root_cap"/>
</dbReference>
<dbReference type="Proteomes" id="UP001280121">
    <property type="component" value="Unassembled WGS sequence"/>
</dbReference>
<evidence type="ECO:0000256" key="1">
    <source>
        <dbReference type="SAM" id="MobiDB-lite"/>
    </source>
</evidence>
<name>A0AAE0CVH2_9ROSI</name>
<organism evidence="2 3">
    <name type="scientific">Dipteronia dyeriana</name>
    <dbReference type="NCBI Taxonomy" id="168575"/>
    <lineage>
        <taxon>Eukaryota</taxon>
        <taxon>Viridiplantae</taxon>
        <taxon>Streptophyta</taxon>
        <taxon>Embryophyta</taxon>
        <taxon>Tracheophyta</taxon>
        <taxon>Spermatophyta</taxon>
        <taxon>Magnoliopsida</taxon>
        <taxon>eudicotyledons</taxon>
        <taxon>Gunneridae</taxon>
        <taxon>Pentapetalae</taxon>
        <taxon>rosids</taxon>
        <taxon>malvids</taxon>
        <taxon>Sapindales</taxon>
        <taxon>Sapindaceae</taxon>
        <taxon>Hippocastanoideae</taxon>
        <taxon>Acereae</taxon>
        <taxon>Dipteronia</taxon>
    </lineage>
</organism>
<feature type="region of interest" description="Disordered" evidence="1">
    <location>
        <begin position="185"/>
        <end position="207"/>
    </location>
</feature>
<dbReference type="Pfam" id="PF06830">
    <property type="entry name" value="Root_cap"/>
    <property type="match status" value="1"/>
</dbReference>
<keyword evidence="3" id="KW-1185">Reference proteome</keyword>
<proteinExistence type="predicted"/>
<dbReference type="PANTHER" id="PTHR31656">
    <property type="entry name" value="ROOT CAP DOMAIN-CONTAINING PROTEIN"/>
    <property type="match status" value="1"/>
</dbReference>
<evidence type="ECO:0000313" key="2">
    <source>
        <dbReference type="EMBL" id="KAK2665005.1"/>
    </source>
</evidence>
<accession>A0AAE0CVH2</accession>
<gene>
    <name evidence="2" type="ORF">Ddye_003579</name>
</gene>
<dbReference type="EMBL" id="JANJYI010000001">
    <property type="protein sequence ID" value="KAK2665005.1"/>
    <property type="molecule type" value="Genomic_DNA"/>
</dbReference>
<sequence>MVLPFTSMERKTDFCLVSDSNLHINAHFIGRRNYNMKRDFTWVQSIAIFFDNHQLFIGTLKTSTWDDSVDRLALSFDGKPVTLLETDGSKWQSTDVSITRVGKTNSVSVEVQGKFKITANVVSMTEQDSRVHNYGITKENCFAHLDLGFKFYSLSDEVNGILGQTYRHEDFAFIVQKFSNTNMPVTGGDRTSRLPDCSPPTVPSLGSSEVLTLKSPRMF</sequence>
<comment type="caution">
    <text evidence="2">The sequence shown here is derived from an EMBL/GenBank/DDBJ whole genome shotgun (WGS) entry which is preliminary data.</text>
</comment>
<evidence type="ECO:0000313" key="3">
    <source>
        <dbReference type="Proteomes" id="UP001280121"/>
    </source>
</evidence>
<protein>
    <submittedName>
        <fullName evidence="2">Uncharacterized protein</fullName>
    </submittedName>
</protein>
<dbReference type="AlphaFoldDB" id="A0AAE0CVH2"/>
<reference evidence="2" key="1">
    <citation type="journal article" date="2023" name="Plant J.">
        <title>Genome sequences and population genomics provide insights into the demographic history, inbreeding, and mutation load of two 'living fossil' tree species of Dipteronia.</title>
        <authorList>
            <person name="Feng Y."/>
            <person name="Comes H.P."/>
            <person name="Chen J."/>
            <person name="Zhu S."/>
            <person name="Lu R."/>
            <person name="Zhang X."/>
            <person name="Li P."/>
            <person name="Qiu J."/>
            <person name="Olsen K.M."/>
            <person name="Qiu Y."/>
        </authorList>
    </citation>
    <scope>NUCLEOTIDE SEQUENCE</scope>
    <source>
        <strain evidence="2">KIB01</strain>
    </source>
</reference>